<feature type="non-terminal residue" evidence="2">
    <location>
        <position position="1"/>
    </location>
</feature>
<dbReference type="AlphaFoldDB" id="A0A4Y2WZD9"/>
<dbReference type="EMBL" id="BGPR01068799">
    <property type="protein sequence ID" value="GBO42639.1"/>
    <property type="molecule type" value="Genomic_DNA"/>
</dbReference>
<organism evidence="2 3">
    <name type="scientific">Araneus ventricosus</name>
    <name type="common">Orbweaver spider</name>
    <name type="synonym">Epeira ventricosa</name>
    <dbReference type="NCBI Taxonomy" id="182803"/>
    <lineage>
        <taxon>Eukaryota</taxon>
        <taxon>Metazoa</taxon>
        <taxon>Ecdysozoa</taxon>
        <taxon>Arthropoda</taxon>
        <taxon>Chelicerata</taxon>
        <taxon>Arachnida</taxon>
        <taxon>Araneae</taxon>
        <taxon>Araneomorphae</taxon>
        <taxon>Entelegynae</taxon>
        <taxon>Araneoidea</taxon>
        <taxon>Araneidae</taxon>
        <taxon>Araneus</taxon>
    </lineage>
</organism>
<evidence type="ECO:0000313" key="2">
    <source>
        <dbReference type="EMBL" id="GBO42639.1"/>
    </source>
</evidence>
<reference evidence="2 3" key="1">
    <citation type="journal article" date="2019" name="Sci. Rep.">
        <title>Orb-weaving spider Araneus ventricosus genome elucidates the spidroin gene catalogue.</title>
        <authorList>
            <person name="Kono N."/>
            <person name="Nakamura H."/>
            <person name="Ohtoshi R."/>
            <person name="Moran D.A.P."/>
            <person name="Shinohara A."/>
            <person name="Yoshida Y."/>
            <person name="Fujiwara M."/>
            <person name="Mori M."/>
            <person name="Tomita M."/>
            <person name="Arakawa K."/>
        </authorList>
    </citation>
    <scope>NUCLEOTIDE SEQUENCE [LARGE SCALE GENOMIC DNA]</scope>
</reference>
<comment type="caution">
    <text evidence="2">The sequence shown here is derived from an EMBL/GenBank/DDBJ whole genome shotgun (WGS) entry which is preliminary data.</text>
</comment>
<feature type="compositionally biased region" description="Basic and acidic residues" evidence="1">
    <location>
        <begin position="38"/>
        <end position="47"/>
    </location>
</feature>
<protein>
    <submittedName>
        <fullName evidence="2">Uncharacterized protein</fullName>
    </submittedName>
</protein>
<evidence type="ECO:0000313" key="3">
    <source>
        <dbReference type="Proteomes" id="UP000499080"/>
    </source>
</evidence>
<evidence type="ECO:0000256" key="1">
    <source>
        <dbReference type="SAM" id="MobiDB-lite"/>
    </source>
</evidence>
<feature type="region of interest" description="Disordered" evidence="1">
    <location>
        <begin position="38"/>
        <end position="62"/>
    </location>
</feature>
<accession>A0A4Y2WZD9</accession>
<proteinExistence type="predicted"/>
<keyword evidence="3" id="KW-1185">Reference proteome</keyword>
<feature type="compositionally biased region" description="Basic residues" evidence="1">
    <location>
        <begin position="53"/>
        <end position="62"/>
    </location>
</feature>
<name>A0A4Y2WZD9_ARAVE</name>
<dbReference type="Proteomes" id="UP000499080">
    <property type="component" value="Unassembled WGS sequence"/>
</dbReference>
<sequence length="62" mass="6998">VILGTVKDLMMVFSTLSAQPHSSAASYFCSCRNWRDDGTANDPKPDLPQKTNMRQKKANLRR</sequence>
<gene>
    <name evidence="2" type="ORF">AVEN_189966_1</name>
</gene>